<dbReference type="Proteomes" id="UP000540989">
    <property type="component" value="Unassembled WGS sequence"/>
</dbReference>
<dbReference type="AlphaFoldDB" id="A0A7W7ZHE3"/>
<evidence type="ECO:0000313" key="3">
    <source>
        <dbReference type="Proteomes" id="UP000540989"/>
    </source>
</evidence>
<reference evidence="2 3" key="1">
    <citation type="submission" date="2020-08" db="EMBL/GenBank/DDBJ databases">
        <title>Genomic Encyclopedia of Type Strains, Phase IV (KMG-V): Genome sequencing to study the core and pangenomes of soil and plant-associated prokaryotes.</title>
        <authorList>
            <person name="Whitman W."/>
        </authorList>
    </citation>
    <scope>NUCLEOTIDE SEQUENCE [LARGE SCALE GENOMIC DNA]</scope>
    <source>
        <strain evidence="2 3">M8UP14</strain>
    </source>
</reference>
<evidence type="ECO:0000313" key="2">
    <source>
        <dbReference type="EMBL" id="MBB5059918.1"/>
    </source>
</evidence>
<dbReference type="EMBL" id="JACHIP010000008">
    <property type="protein sequence ID" value="MBB5059918.1"/>
    <property type="molecule type" value="Genomic_DNA"/>
</dbReference>
<evidence type="ECO:0000256" key="1">
    <source>
        <dbReference type="SAM" id="MobiDB-lite"/>
    </source>
</evidence>
<comment type="caution">
    <text evidence="2">The sequence shown here is derived from an EMBL/GenBank/DDBJ whole genome shotgun (WGS) entry which is preliminary data.</text>
</comment>
<feature type="region of interest" description="Disordered" evidence="1">
    <location>
        <begin position="1"/>
        <end position="36"/>
    </location>
</feature>
<keyword evidence="3" id="KW-1185">Reference proteome</keyword>
<accession>A0A7W7ZHE3</accession>
<name>A0A7W7ZHE3_9BACT</name>
<proteinExistence type="predicted"/>
<sequence>MGIGQDKALAATNNQSQMNLAPETPAANGMMPNGQI</sequence>
<protein>
    <submittedName>
        <fullName evidence="2">Uncharacterized protein</fullName>
    </submittedName>
</protein>
<gene>
    <name evidence="2" type="ORF">HDF16_004652</name>
</gene>
<organism evidence="2 3">
    <name type="scientific">Granulicella aggregans</name>
    <dbReference type="NCBI Taxonomy" id="474949"/>
    <lineage>
        <taxon>Bacteria</taxon>
        <taxon>Pseudomonadati</taxon>
        <taxon>Acidobacteriota</taxon>
        <taxon>Terriglobia</taxon>
        <taxon>Terriglobales</taxon>
        <taxon>Acidobacteriaceae</taxon>
        <taxon>Granulicella</taxon>
    </lineage>
</organism>